<comment type="similarity">
    <text evidence="1 12 13">Belongs to the ATPase B chain family.</text>
</comment>
<evidence type="ECO:0000313" key="15">
    <source>
        <dbReference type="EMBL" id="VEJ34432.1"/>
    </source>
</evidence>
<evidence type="ECO:0000256" key="7">
    <source>
        <dbReference type="ARBA" id="ARBA00023065"/>
    </source>
</evidence>
<dbReference type="GO" id="GO:0046961">
    <property type="term" value="F:proton-transporting ATPase activity, rotational mechanism"/>
    <property type="evidence" value="ECO:0007669"/>
    <property type="project" value="TreeGrafter"/>
</dbReference>
<dbReference type="GO" id="GO:0005886">
    <property type="term" value="C:plasma membrane"/>
    <property type="evidence" value="ECO:0007669"/>
    <property type="project" value="UniProtKB-SubCell"/>
</dbReference>
<organism evidence="15 16">
    <name type="scientific">Aedoeadaptatus ivorii</name>
    <dbReference type="NCBI Taxonomy" id="54006"/>
    <lineage>
        <taxon>Bacteria</taxon>
        <taxon>Bacillati</taxon>
        <taxon>Bacillota</taxon>
        <taxon>Tissierellia</taxon>
        <taxon>Tissierellales</taxon>
        <taxon>Peptoniphilaceae</taxon>
        <taxon>Aedoeadaptatus</taxon>
    </lineage>
</organism>
<dbReference type="Proteomes" id="UP000269544">
    <property type="component" value="Chromosome"/>
</dbReference>
<sequence length="167" mass="19419">MEIFVVPDIWNVLAQWGATLILFLVIRHFVYRPMSEFLAKRQEAVTSDLQQAEDRRLEAEQLKAQYEEKIDDAKREGAEIVEESRKRAKLMEQRAAEDARAEARALMERAKGDIDREKKNAEKEVRTETADLAVLIAQKLLKENIEVSDQDRLVDGMIEELEKNHVR</sequence>
<reference evidence="15 16" key="1">
    <citation type="submission" date="2018-12" db="EMBL/GenBank/DDBJ databases">
        <authorList>
            <consortium name="Pathogen Informatics"/>
        </authorList>
    </citation>
    <scope>NUCLEOTIDE SEQUENCE [LARGE SCALE GENOMIC DNA]</scope>
    <source>
        <strain evidence="15 16">NCTC13079</strain>
    </source>
</reference>
<evidence type="ECO:0000256" key="2">
    <source>
        <dbReference type="ARBA" id="ARBA00022448"/>
    </source>
</evidence>
<dbReference type="RefSeq" id="WP_126464630.1">
    <property type="nucleotide sequence ID" value="NZ_JAUSWF010000006.1"/>
</dbReference>
<dbReference type="GO" id="GO:0046933">
    <property type="term" value="F:proton-transporting ATP synthase activity, rotational mechanism"/>
    <property type="evidence" value="ECO:0007669"/>
    <property type="project" value="UniProtKB-UniRule"/>
</dbReference>
<evidence type="ECO:0000256" key="12">
    <source>
        <dbReference type="HAMAP-Rule" id="MF_01398"/>
    </source>
</evidence>
<keyword evidence="5 12" id="KW-0375">Hydrogen ion transport</keyword>
<dbReference type="InterPro" id="IPR005864">
    <property type="entry name" value="ATP_synth_F0_bsu_bac"/>
</dbReference>
<dbReference type="AlphaFoldDB" id="A0A448UZK4"/>
<evidence type="ECO:0000256" key="5">
    <source>
        <dbReference type="ARBA" id="ARBA00022781"/>
    </source>
</evidence>
<evidence type="ECO:0000256" key="14">
    <source>
        <dbReference type="SAM" id="Coils"/>
    </source>
</evidence>
<gene>
    <name evidence="12 15" type="primary">atpF</name>
    <name evidence="15" type="ORF">NCTC13079_00151</name>
</gene>
<dbReference type="NCBIfam" id="TIGR01144">
    <property type="entry name" value="ATP_synt_b"/>
    <property type="match status" value="1"/>
</dbReference>
<dbReference type="InterPro" id="IPR050059">
    <property type="entry name" value="ATP_synthase_B_chain"/>
</dbReference>
<keyword evidence="8 12" id="KW-0472">Membrane</keyword>
<dbReference type="Gene3D" id="1.20.5.620">
    <property type="entry name" value="F1F0 ATP synthase subunit B, membrane domain"/>
    <property type="match status" value="1"/>
</dbReference>
<feature type="transmembrane region" description="Helical" evidence="12">
    <location>
        <begin position="12"/>
        <end position="31"/>
    </location>
</feature>
<evidence type="ECO:0000256" key="8">
    <source>
        <dbReference type="ARBA" id="ARBA00023136"/>
    </source>
</evidence>
<dbReference type="CDD" id="cd06503">
    <property type="entry name" value="ATP-synt_Fo_b"/>
    <property type="match status" value="1"/>
</dbReference>
<dbReference type="PANTHER" id="PTHR33445:SF2">
    <property type="entry name" value="ATP SYNTHASE SUBUNIT B', CHLOROPLASTIC"/>
    <property type="match status" value="1"/>
</dbReference>
<feature type="coiled-coil region" evidence="14">
    <location>
        <begin position="42"/>
        <end position="138"/>
    </location>
</feature>
<evidence type="ECO:0000256" key="9">
    <source>
        <dbReference type="ARBA" id="ARBA00023310"/>
    </source>
</evidence>
<name>A0A448UZK4_9FIRM</name>
<evidence type="ECO:0000256" key="1">
    <source>
        <dbReference type="ARBA" id="ARBA00005513"/>
    </source>
</evidence>
<keyword evidence="16" id="KW-1185">Reference proteome</keyword>
<comment type="subunit">
    <text evidence="12">F-type ATPases have 2 components, F(1) - the catalytic core - and F(0) - the membrane proton channel. F(1) has five subunits: alpha(3), beta(3), gamma(1), delta(1), epsilon(1). F(0) has three main subunits: a(1), b(2) and c(10-14). The alpha and beta chains form an alternating ring which encloses part of the gamma chain. F(1) is attached to F(0) by a central stalk formed by the gamma and epsilon chains, while a peripheral stalk is formed by the delta and b chains.</text>
</comment>
<evidence type="ECO:0000256" key="4">
    <source>
        <dbReference type="ARBA" id="ARBA00022692"/>
    </source>
</evidence>
<proteinExistence type="inferred from homology"/>
<accession>A0A448UZK4</accession>
<keyword evidence="6 12" id="KW-1133">Transmembrane helix</keyword>
<comment type="function">
    <text evidence="12">Component of the F(0) channel, it forms part of the peripheral stalk, linking F(1) to F(0).</text>
</comment>
<dbReference type="GO" id="GO:0012505">
    <property type="term" value="C:endomembrane system"/>
    <property type="evidence" value="ECO:0007669"/>
    <property type="project" value="UniProtKB-SubCell"/>
</dbReference>
<dbReference type="KEGG" id="piv:NCTC13079_00151"/>
<dbReference type="Pfam" id="PF00430">
    <property type="entry name" value="ATP-synt_B"/>
    <property type="match status" value="1"/>
</dbReference>
<evidence type="ECO:0000256" key="13">
    <source>
        <dbReference type="RuleBase" id="RU003848"/>
    </source>
</evidence>
<evidence type="ECO:0000256" key="6">
    <source>
        <dbReference type="ARBA" id="ARBA00022989"/>
    </source>
</evidence>
<keyword evidence="7 12" id="KW-0406">Ion transport</keyword>
<protein>
    <recommendedName>
        <fullName evidence="12">ATP synthase subunit b</fullName>
    </recommendedName>
    <alternativeName>
        <fullName evidence="12">ATP synthase F(0) sector subunit b</fullName>
    </alternativeName>
    <alternativeName>
        <fullName evidence="12">ATPase subunit I</fullName>
    </alternativeName>
    <alternativeName>
        <fullName evidence="12">F-type ATPase subunit b</fullName>
        <shortName evidence="12">F-ATPase subunit b</shortName>
    </alternativeName>
</protein>
<comment type="subcellular location">
    <subcellularLocation>
        <location evidence="12">Cell membrane</location>
        <topology evidence="12">Single-pass membrane protein</topology>
    </subcellularLocation>
    <subcellularLocation>
        <location evidence="11">Endomembrane system</location>
        <topology evidence="11">Single-pass membrane protein</topology>
    </subcellularLocation>
</comment>
<keyword evidence="3 12" id="KW-0138">CF(0)</keyword>
<keyword evidence="14" id="KW-0175">Coiled coil</keyword>
<keyword evidence="12" id="KW-1003">Cell membrane</keyword>
<dbReference type="HAMAP" id="MF_01398">
    <property type="entry name" value="ATP_synth_b_bprime"/>
    <property type="match status" value="1"/>
</dbReference>
<dbReference type="PANTHER" id="PTHR33445">
    <property type="entry name" value="ATP SYNTHASE SUBUNIT B', CHLOROPLASTIC"/>
    <property type="match status" value="1"/>
</dbReference>
<dbReference type="OrthoDB" id="9795863at2"/>
<keyword evidence="2 12" id="KW-0813">Transport</keyword>
<evidence type="ECO:0000313" key="16">
    <source>
        <dbReference type="Proteomes" id="UP000269544"/>
    </source>
</evidence>
<evidence type="ECO:0000256" key="10">
    <source>
        <dbReference type="ARBA" id="ARBA00025198"/>
    </source>
</evidence>
<dbReference type="GO" id="GO:0045259">
    <property type="term" value="C:proton-transporting ATP synthase complex"/>
    <property type="evidence" value="ECO:0007669"/>
    <property type="project" value="UniProtKB-KW"/>
</dbReference>
<dbReference type="InterPro" id="IPR002146">
    <property type="entry name" value="ATP_synth_b/b'su_bac/chlpt"/>
</dbReference>
<evidence type="ECO:0000256" key="3">
    <source>
        <dbReference type="ARBA" id="ARBA00022547"/>
    </source>
</evidence>
<dbReference type="EMBL" id="LR134523">
    <property type="protein sequence ID" value="VEJ34432.1"/>
    <property type="molecule type" value="Genomic_DNA"/>
</dbReference>
<dbReference type="SUPFAM" id="SSF81573">
    <property type="entry name" value="F1F0 ATP synthase subunit B, membrane domain"/>
    <property type="match status" value="1"/>
</dbReference>
<keyword evidence="9 12" id="KW-0066">ATP synthesis</keyword>
<keyword evidence="4 12" id="KW-0812">Transmembrane</keyword>
<dbReference type="InterPro" id="IPR028987">
    <property type="entry name" value="ATP_synth_B-like_membr_sf"/>
</dbReference>
<evidence type="ECO:0000256" key="11">
    <source>
        <dbReference type="ARBA" id="ARBA00037847"/>
    </source>
</evidence>
<comment type="function">
    <text evidence="10 12">F(1)F(0) ATP synthase produces ATP from ADP in the presence of a proton or sodium gradient. F-type ATPases consist of two structural domains, F(1) containing the extramembraneous catalytic core and F(0) containing the membrane proton channel, linked together by a central stalk and a peripheral stalk. During catalysis, ATP synthesis in the catalytic domain of F(1) is coupled via a rotary mechanism of the central stalk subunits to proton translocation.</text>
</comment>